<comment type="caution">
    <text evidence="1">The sequence shown here is derived from an EMBL/GenBank/DDBJ whole genome shotgun (WGS) entry which is preliminary data.</text>
</comment>
<proteinExistence type="predicted"/>
<keyword evidence="2" id="KW-1185">Reference proteome</keyword>
<protein>
    <submittedName>
        <fullName evidence="1">Uncharacterized protein</fullName>
    </submittedName>
</protein>
<dbReference type="AlphaFoldDB" id="A0AAE1P8B2"/>
<gene>
    <name evidence="1" type="ORF">Pmani_025333</name>
</gene>
<accession>A0AAE1P8B2</accession>
<name>A0AAE1P8B2_9EUCA</name>
<evidence type="ECO:0000313" key="2">
    <source>
        <dbReference type="Proteomes" id="UP001292094"/>
    </source>
</evidence>
<reference evidence="1" key="1">
    <citation type="submission" date="2023-11" db="EMBL/GenBank/DDBJ databases">
        <title>Genome assemblies of two species of porcelain crab, Petrolisthes cinctipes and Petrolisthes manimaculis (Anomura: Porcellanidae).</title>
        <authorList>
            <person name="Angst P."/>
        </authorList>
    </citation>
    <scope>NUCLEOTIDE SEQUENCE</scope>
    <source>
        <strain evidence="1">PB745_02</strain>
        <tissue evidence="1">Gill</tissue>
    </source>
</reference>
<dbReference type="EMBL" id="JAWZYT010002708">
    <property type="protein sequence ID" value="KAK4302576.1"/>
    <property type="molecule type" value="Genomic_DNA"/>
</dbReference>
<dbReference type="Proteomes" id="UP001292094">
    <property type="component" value="Unassembled WGS sequence"/>
</dbReference>
<sequence length="66" mass="7313">MPQAKRTIESSASHVPTRLSGYLLDRYQSSLIWLHLTLWSSTSKEPKITTQTPKALLVGSSSNLAE</sequence>
<evidence type="ECO:0000313" key="1">
    <source>
        <dbReference type="EMBL" id="KAK4302576.1"/>
    </source>
</evidence>
<organism evidence="1 2">
    <name type="scientific">Petrolisthes manimaculis</name>
    <dbReference type="NCBI Taxonomy" id="1843537"/>
    <lineage>
        <taxon>Eukaryota</taxon>
        <taxon>Metazoa</taxon>
        <taxon>Ecdysozoa</taxon>
        <taxon>Arthropoda</taxon>
        <taxon>Crustacea</taxon>
        <taxon>Multicrustacea</taxon>
        <taxon>Malacostraca</taxon>
        <taxon>Eumalacostraca</taxon>
        <taxon>Eucarida</taxon>
        <taxon>Decapoda</taxon>
        <taxon>Pleocyemata</taxon>
        <taxon>Anomura</taxon>
        <taxon>Galatheoidea</taxon>
        <taxon>Porcellanidae</taxon>
        <taxon>Petrolisthes</taxon>
    </lineage>
</organism>